<dbReference type="OrthoDB" id="10216041at2759"/>
<dbReference type="GO" id="GO:0003677">
    <property type="term" value="F:DNA binding"/>
    <property type="evidence" value="ECO:0007669"/>
    <property type="project" value="InterPro"/>
</dbReference>
<proteinExistence type="predicted"/>
<protein>
    <submittedName>
        <fullName evidence="2">Uncharacterized protein</fullName>
    </submittedName>
</protein>
<dbReference type="Proteomes" id="UP000001307">
    <property type="component" value="Unassembled WGS sequence"/>
</dbReference>
<dbReference type="Gene3D" id="1.10.150.40">
    <property type="entry name" value="Barrier-to-autointegration factor, BAF"/>
    <property type="match status" value="1"/>
</dbReference>
<sequence length="221" mass="24981">MPSKHDNFVREPIDEKEVSELPGVGKVAQNRLAELGFAKCYQLLGKYMGETEKKFEAFLLEKAALSKKNAGACTKGIKEYLENEKQNFRERKGSSFDQPNVTQELIVGLEAQKLCEDSPETEAAKKIQESSKAPLEILKTSFSEILKEMEEIPEGEQKTLLTVYKKHLDNLLSDSKEIRKMHNKENIHPDADVVNTISRSPSSEDVHQPKMPNSNKCAIQF</sequence>
<feature type="region of interest" description="Disordered" evidence="1">
    <location>
        <begin position="183"/>
        <end position="221"/>
    </location>
</feature>
<reference evidence="2" key="1">
    <citation type="journal article" date="2010" name="Science">
        <title>Plasticity of animal genome architecture unmasked by rapid evolution of a pelagic tunicate.</title>
        <authorList>
            <person name="Denoeud F."/>
            <person name="Henriet S."/>
            <person name="Mungpakdee S."/>
            <person name="Aury J.M."/>
            <person name="Da Silva C."/>
            <person name="Brinkmann H."/>
            <person name="Mikhaleva J."/>
            <person name="Olsen L.C."/>
            <person name="Jubin C."/>
            <person name="Canestro C."/>
            <person name="Bouquet J.M."/>
            <person name="Danks G."/>
            <person name="Poulain J."/>
            <person name="Campsteijn C."/>
            <person name="Adamski M."/>
            <person name="Cross I."/>
            <person name="Yadetie F."/>
            <person name="Muffato M."/>
            <person name="Louis A."/>
            <person name="Butcher S."/>
            <person name="Tsagkogeorga G."/>
            <person name="Konrad A."/>
            <person name="Singh S."/>
            <person name="Jensen M.F."/>
            <person name="Cong E.H."/>
            <person name="Eikeseth-Otteraa H."/>
            <person name="Noel B."/>
            <person name="Anthouard V."/>
            <person name="Porcel B.M."/>
            <person name="Kachouri-Lafond R."/>
            <person name="Nishino A."/>
            <person name="Ugolini M."/>
            <person name="Chourrout P."/>
            <person name="Nishida H."/>
            <person name="Aasland R."/>
            <person name="Huzurbazar S."/>
            <person name="Westhof E."/>
            <person name="Delsuc F."/>
            <person name="Lehrach H."/>
            <person name="Reinhardt R."/>
            <person name="Weissenbach J."/>
            <person name="Roy S.W."/>
            <person name="Artiguenave F."/>
            <person name="Postlethwait J.H."/>
            <person name="Manak J.R."/>
            <person name="Thompson E.M."/>
            <person name="Jaillon O."/>
            <person name="Du Pasquier L."/>
            <person name="Boudinot P."/>
            <person name="Liberles D.A."/>
            <person name="Volff J.N."/>
            <person name="Philippe H."/>
            <person name="Lenhard B."/>
            <person name="Roest Crollius H."/>
            <person name="Wincker P."/>
            <person name="Chourrout D."/>
        </authorList>
    </citation>
    <scope>NUCLEOTIDE SEQUENCE [LARGE SCALE GENOMIC DNA]</scope>
</reference>
<evidence type="ECO:0000313" key="2">
    <source>
        <dbReference type="EMBL" id="CBY18554.1"/>
    </source>
</evidence>
<dbReference type="InterPro" id="IPR036617">
    <property type="entry name" value="BAF_sf"/>
</dbReference>
<feature type="compositionally biased region" description="Polar residues" evidence="1">
    <location>
        <begin position="211"/>
        <end position="221"/>
    </location>
</feature>
<dbReference type="Pfam" id="PF02961">
    <property type="entry name" value="SAM_BAF"/>
    <property type="match status" value="1"/>
</dbReference>
<dbReference type="InParanoid" id="E4X5I5"/>
<dbReference type="SUPFAM" id="SSF47798">
    <property type="entry name" value="Barrier-to-autointegration factor, BAF"/>
    <property type="match status" value="1"/>
</dbReference>
<dbReference type="AlphaFoldDB" id="E4X5I5"/>
<gene>
    <name evidence="2" type="ORF">GSOID_T00002422001</name>
</gene>
<organism evidence="2">
    <name type="scientific">Oikopleura dioica</name>
    <name type="common">Tunicate</name>
    <dbReference type="NCBI Taxonomy" id="34765"/>
    <lineage>
        <taxon>Eukaryota</taxon>
        <taxon>Metazoa</taxon>
        <taxon>Chordata</taxon>
        <taxon>Tunicata</taxon>
        <taxon>Appendicularia</taxon>
        <taxon>Copelata</taxon>
        <taxon>Oikopleuridae</taxon>
        <taxon>Oikopleura</taxon>
    </lineage>
</organism>
<keyword evidence="3" id="KW-1185">Reference proteome</keyword>
<dbReference type="SMART" id="SM01023">
    <property type="entry name" value="BAF"/>
    <property type="match status" value="1"/>
</dbReference>
<dbReference type="InterPro" id="IPR004122">
    <property type="entry name" value="BAF_prot"/>
</dbReference>
<evidence type="ECO:0000256" key="1">
    <source>
        <dbReference type="SAM" id="MobiDB-lite"/>
    </source>
</evidence>
<evidence type="ECO:0000313" key="3">
    <source>
        <dbReference type="Proteomes" id="UP000001307"/>
    </source>
</evidence>
<dbReference type="EMBL" id="FN653025">
    <property type="protein sequence ID" value="CBY18554.1"/>
    <property type="molecule type" value="Genomic_DNA"/>
</dbReference>
<accession>E4X5I5</accession>
<name>E4X5I5_OIKDI</name>